<dbReference type="Pfam" id="PF01380">
    <property type="entry name" value="SIS"/>
    <property type="match status" value="1"/>
</dbReference>
<dbReference type="GO" id="GO:1901135">
    <property type="term" value="P:carbohydrate derivative metabolic process"/>
    <property type="evidence" value="ECO:0007669"/>
    <property type="project" value="InterPro"/>
</dbReference>
<proteinExistence type="predicted"/>
<comment type="caution">
    <text evidence="2">The sequence shown here is derived from an EMBL/GenBank/DDBJ whole genome shotgun (WGS) entry which is preliminary data.</text>
</comment>
<feature type="domain" description="SIS" evidence="1">
    <location>
        <begin position="1"/>
        <end position="83"/>
    </location>
</feature>
<dbReference type="AlphaFoldDB" id="X0X7I2"/>
<dbReference type="InterPro" id="IPR046348">
    <property type="entry name" value="SIS_dom_sf"/>
</dbReference>
<dbReference type="PANTHER" id="PTHR30390">
    <property type="entry name" value="SEDOHEPTULOSE 7-PHOSPHATE ISOMERASE / DNAA INITIATOR-ASSOCIATING FACTOR FOR REPLICATION INITIATION"/>
    <property type="match status" value="1"/>
</dbReference>
<dbReference type="PROSITE" id="PS51464">
    <property type="entry name" value="SIS"/>
    <property type="match status" value="1"/>
</dbReference>
<protein>
    <recommendedName>
        <fullName evidence="1">SIS domain-containing protein</fullName>
    </recommendedName>
</protein>
<name>X0X7I2_9ZZZZ</name>
<feature type="non-terminal residue" evidence="2">
    <location>
        <position position="1"/>
    </location>
</feature>
<accession>X0X7I2</accession>
<reference evidence="2" key="1">
    <citation type="journal article" date="2014" name="Front. Microbiol.">
        <title>High frequency of phylogenetically diverse reductive dehalogenase-homologous genes in deep subseafloor sedimentary metagenomes.</title>
        <authorList>
            <person name="Kawai M."/>
            <person name="Futagami T."/>
            <person name="Toyoda A."/>
            <person name="Takaki Y."/>
            <person name="Nishi S."/>
            <person name="Hori S."/>
            <person name="Arai W."/>
            <person name="Tsubouchi T."/>
            <person name="Morono Y."/>
            <person name="Uchiyama I."/>
            <person name="Ito T."/>
            <person name="Fujiyama A."/>
            <person name="Inagaki F."/>
            <person name="Takami H."/>
        </authorList>
    </citation>
    <scope>NUCLEOTIDE SEQUENCE</scope>
    <source>
        <strain evidence="2">Expedition CK06-06</strain>
    </source>
</reference>
<evidence type="ECO:0000259" key="1">
    <source>
        <dbReference type="PROSITE" id="PS51464"/>
    </source>
</evidence>
<dbReference type="Gene3D" id="3.40.50.10490">
    <property type="entry name" value="Glucose-6-phosphate isomerase like protein, domain 1"/>
    <property type="match status" value="1"/>
</dbReference>
<dbReference type="InterPro" id="IPR001347">
    <property type="entry name" value="SIS_dom"/>
</dbReference>
<sequence>ADPGDVVIAISGSGNSPNVLNGVRAARIRGATTIGFSGFDGGRLESLVDIAIVVNNHVMEQVEDVHLLLGHVITTCLRQAGTQQDTVMEAVRMHSGALAR</sequence>
<evidence type="ECO:0000313" key="2">
    <source>
        <dbReference type="EMBL" id="GAG38975.1"/>
    </source>
</evidence>
<dbReference type="EMBL" id="BARS01048670">
    <property type="protein sequence ID" value="GAG38975.1"/>
    <property type="molecule type" value="Genomic_DNA"/>
</dbReference>
<organism evidence="2">
    <name type="scientific">marine sediment metagenome</name>
    <dbReference type="NCBI Taxonomy" id="412755"/>
    <lineage>
        <taxon>unclassified sequences</taxon>
        <taxon>metagenomes</taxon>
        <taxon>ecological metagenomes</taxon>
    </lineage>
</organism>
<gene>
    <name evidence="2" type="ORF">S01H1_72898</name>
</gene>
<dbReference type="SUPFAM" id="SSF53697">
    <property type="entry name" value="SIS domain"/>
    <property type="match status" value="1"/>
</dbReference>
<dbReference type="InterPro" id="IPR050099">
    <property type="entry name" value="SIS_GmhA/DiaA_subfam"/>
</dbReference>
<dbReference type="GO" id="GO:0097367">
    <property type="term" value="F:carbohydrate derivative binding"/>
    <property type="evidence" value="ECO:0007669"/>
    <property type="project" value="InterPro"/>
</dbReference>